<protein>
    <submittedName>
        <fullName evidence="7">PAS/PAC sensor-containing diguanylate cyclase/phosphodiesterase</fullName>
    </submittedName>
</protein>
<evidence type="ECO:0000259" key="5">
    <source>
        <dbReference type="PROSITE" id="PS50885"/>
    </source>
</evidence>
<dbReference type="SMART" id="SM00086">
    <property type="entry name" value="PAC"/>
    <property type="match status" value="1"/>
</dbReference>
<dbReference type="SMART" id="SM00052">
    <property type="entry name" value="EAL"/>
    <property type="match status" value="1"/>
</dbReference>
<dbReference type="Gene3D" id="3.30.70.270">
    <property type="match status" value="1"/>
</dbReference>
<dbReference type="Pfam" id="PF00563">
    <property type="entry name" value="EAL"/>
    <property type="match status" value="1"/>
</dbReference>
<organism evidence="7 8">
    <name type="scientific">Thauera phenylacetica B4P</name>
    <dbReference type="NCBI Taxonomy" id="1234382"/>
    <lineage>
        <taxon>Bacteria</taxon>
        <taxon>Pseudomonadati</taxon>
        <taxon>Pseudomonadota</taxon>
        <taxon>Betaproteobacteria</taxon>
        <taxon>Rhodocyclales</taxon>
        <taxon>Zoogloeaceae</taxon>
        <taxon>Thauera</taxon>
    </lineage>
</organism>
<feature type="domain" description="HAMP" evidence="5">
    <location>
        <begin position="310"/>
        <end position="355"/>
    </location>
</feature>
<evidence type="ECO:0000259" key="4">
    <source>
        <dbReference type="PROSITE" id="PS50883"/>
    </source>
</evidence>
<dbReference type="NCBIfam" id="TIGR00229">
    <property type="entry name" value="sensory_box"/>
    <property type="match status" value="1"/>
</dbReference>
<dbReference type="PANTHER" id="PTHR44757:SF2">
    <property type="entry name" value="BIOFILM ARCHITECTURE MAINTENANCE PROTEIN MBAA"/>
    <property type="match status" value="1"/>
</dbReference>
<accession>N6ZQK2</accession>
<feature type="transmembrane region" description="Helical" evidence="1">
    <location>
        <begin position="6"/>
        <end position="27"/>
    </location>
</feature>
<evidence type="ECO:0000259" key="3">
    <source>
        <dbReference type="PROSITE" id="PS50113"/>
    </source>
</evidence>
<dbReference type="PROSITE" id="PS50885">
    <property type="entry name" value="HAMP"/>
    <property type="match status" value="1"/>
</dbReference>
<dbReference type="SUPFAM" id="SSF141868">
    <property type="entry name" value="EAL domain-like"/>
    <property type="match status" value="1"/>
</dbReference>
<dbReference type="InterPro" id="IPR000014">
    <property type="entry name" value="PAS"/>
</dbReference>
<dbReference type="GO" id="GO:0016020">
    <property type="term" value="C:membrane"/>
    <property type="evidence" value="ECO:0007669"/>
    <property type="project" value="InterPro"/>
</dbReference>
<evidence type="ECO:0000256" key="1">
    <source>
        <dbReference type="SAM" id="Phobius"/>
    </source>
</evidence>
<dbReference type="InterPro" id="IPR000160">
    <property type="entry name" value="GGDEF_dom"/>
</dbReference>
<dbReference type="PROSITE" id="PS50887">
    <property type="entry name" value="GGDEF"/>
    <property type="match status" value="1"/>
</dbReference>
<feature type="domain" description="GGDEF" evidence="6">
    <location>
        <begin position="513"/>
        <end position="654"/>
    </location>
</feature>
<dbReference type="CDD" id="cd18774">
    <property type="entry name" value="PDC2_HK_sensor"/>
    <property type="match status" value="1"/>
</dbReference>
<feature type="domain" description="PAC" evidence="3">
    <location>
        <begin position="429"/>
        <end position="481"/>
    </location>
</feature>
<keyword evidence="1" id="KW-0812">Transmembrane</keyword>
<dbReference type="EMBL" id="AMXF01000094">
    <property type="protein sequence ID" value="ENO96618.1"/>
    <property type="molecule type" value="Genomic_DNA"/>
</dbReference>
<dbReference type="GO" id="GO:0007165">
    <property type="term" value="P:signal transduction"/>
    <property type="evidence" value="ECO:0007669"/>
    <property type="project" value="InterPro"/>
</dbReference>
<dbReference type="Pfam" id="PF00990">
    <property type="entry name" value="GGDEF"/>
    <property type="match status" value="1"/>
</dbReference>
<dbReference type="InterPro" id="IPR001610">
    <property type="entry name" value="PAC"/>
</dbReference>
<dbReference type="SUPFAM" id="SSF55073">
    <property type="entry name" value="Nucleotide cyclase"/>
    <property type="match status" value="1"/>
</dbReference>
<dbReference type="OrthoDB" id="9813903at2"/>
<dbReference type="PROSITE" id="PS50883">
    <property type="entry name" value="EAL"/>
    <property type="match status" value="1"/>
</dbReference>
<dbReference type="SMART" id="SM00267">
    <property type="entry name" value="GGDEF"/>
    <property type="match status" value="1"/>
</dbReference>
<dbReference type="InterPro" id="IPR052155">
    <property type="entry name" value="Biofilm_reg_signaling"/>
</dbReference>
<dbReference type="Gene3D" id="3.30.450.20">
    <property type="entry name" value="PAS domain"/>
    <property type="match status" value="2"/>
</dbReference>
<dbReference type="InterPro" id="IPR029787">
    <property type="entry name" value="Nucleotide_cyclase"/>
</dbReference>
<dbReference type="SMART" id="SM00091">
    <property type="entry name" value="PAS"/>
    <property type="match status" value="1"/>
</dbReference>
<dbReference type="CDD" id="cd01948">
    <property type="entry name" value="EAL"/>
    <property type="match status" value="1"/>
</dbReference>
<dbReference type="AlphaFoldDB" id="N6ZQK2"/>
<dbReference type="CDD" id="cd01949">
    <property type="entry name" value="GGDEF"/>
    <property type="match status" value="1"/>
</dbReference>
<dbReference type="PROSITE" id="PS50112">
    <property type="entry name" value="PAS"/>
    <property type="match status" value="1"/>
</dbReference>
<dbReference type="PROSITE" id="PS50113">
    <property type="entry name" value="PAC"/>
    <property type="match status" value="1"/>
</dbReference>
<dbReference type="InterPro" id="IPR000700">
    <property type="entry name" value="PAS-assoc_C"/>
</dbReference>
<dbReference type="CDD" id="cd18773">
    <property type="entry name" value="PDC1_HK_sensor"/>
    <property type="match status" value="1"/>
</dbReference>
<dbReference type="NCBIfam" id="TIGR00254">
    <property type="entry name" value="GGDEF"/>
    <property type="match status" value="1"/>
</dbReference>
<gene>
    <name evidence="7" type="ORF">C667_13080</name>
</gene>
<feature type="transmembrane region" description="Helical" evidence="1">
    <location>
        <begin position="278"/>
        <end position="300"/>
    </location>
</feature>
<name>N6ZQK2_9RHOO</name>
<feature type="domain" description="EAL" evidence="4">
    <location>
        <begin position="663"/>
        <end position="916"/>
    </location>
</feature>
<dbReference type="FunFam" id="3.20.20.450:FF:000001">
    <property type="entry name" value="Cyclic di-GMP phosphodiesterase yahA"/>
    <property type="match status" value="1"/>
</dbReference>
<comment type="caution">
    <text evidence="7">The sequence shown here is derived from an EMBL/GenBank/DDBJ whole genome shotgun (WGS) entry which is preliminary data.</text>
</comment>
<dbReference type="PANTHER" id="PTHR44757">
    <property type="entry name" value="DIGUANYLATE CYCLASE DGCP"/>
    <property type="match status" value="1"/>
</dbReference>
<dbReference type="Pfam" id="PF13426">
    <property type="entry name" value="PAS_9"/>
    <property type="match status" value="1"/>
</dbReference>
<dbReference type="RefSeq" id="WP_004365081.1">
    <property type="nucleotide sequence ID" value="NZ_AMXF01000094.1"/>
</dbReference>
<keyword evidence="8" id="KW-1185">Reference proteome</keyword>
<dbReference type="InterPro" id="IPR001633">
    <property type="entry name" value="EAL_dom"/>
</dbReference>
<proteinExistence type="predicted"/>
<evidence type="ECO:0000313" key="8">
    <source>
        <dbReference type="Proteomes" id="UP000013047"/>
    </source>
</evidence>
<dbReference type="Proteomes" id="UP000013047">
    <property type="component" value="Unassembled WGS sequence"/>
</dbReference>
<dbReference type="InterPro" id="IPR003660">
    <property type="entry name" value="HAMP_dom"/>
</dbReference>
<evidence type="ECO:0000259" key="2">
    <source>
        <dbReference type="PROSITE" id="PS50112"/>
    </source>
</evidence>
<keyword evidence="1" id="KW-1133">Transmembrane helix</keyword>
<sequence>MIRSSLNFRLWLTIAIAVLPVLLFALFDYEERRRQAVEETRTEISLRLADANREAQAAHRAVALVLRIMARSNDLQALDAAQCSGIAARLLESLEGFANIGAALPDGEIFCSGRPMSAPVTVIDRAWFRTSLGSDGISPGEFVIGKVSGMPGMAFGYPLRAADGSLRAVIFATITVAWFDRLIEGFRLPEGWEASVIGNSGLVVAHQPERWRAHEVSGETLARMAAVVRDEGGVAELAGLDGVHRLYGIGAPDFAPESGFLAIGAPLEHSLEAVGRRLLLHLALIAAIALVSALLARFYIYRLVEVWAARVRGAIDAIAAGRRDARVSLATGVGELDALSEGIDRMAVEIGKREAELQRLSMVIEQSPESIVMTDTSARILYVNDAFQRITGYRREEVLGRNPRILNGGLTPRATYERMWAALVAGEVWRGEFNNVRKDGSTYLELATIAPIKDAAGAITHYVAVKEDITQRKQSEALLHRLAYYDALTGLPNRALLHDRIAQAIRSGARRDRFGMLMLFDIDRFRQLNDTLGHAAGDDLLREVAARLRAGVREEDTVARHGDDDFAVLVEGVGDDEADALGHAEQIARKLQHALQQPYVLGDGDGDRHFATLSIGISLFHDGVSSLESLLKQAEVALYRAKQEGRDTLRFFNPEMQAVVDAHARLEARMHEALEANAFRLFFQPQVNRRGVVIGAEALLRWPLDGGAMVSPAEFIPLAEDTGHIVRLGLWVLRTACAQLARWQMNERTRHLKIAVNVSARQFHQPDFVASVKDTVRAAAIDPGRLELELTESAILSDVDETIRRMNELRALGIRFALDDFGTGYSSLSYLKRLPFDQLKIDQSFVRDMAEDESSEAIVLAILSLSHALGLEVVAEGVEMPEQRDFLRQHGCDAYQGYLFGKPLPMEAWGDFLEMI</sequence>
<keyword evidence="1" id="KW-0472">Membrane</keyword>
<dbReference type="InterPro" id="IPR035919">
    <property type="entry name" value="EAL_sf"/>
</dbReference>
<dbReference type="InterPro" id="IPR043128">
    <property type="entry name" value="Rev_trsase/Diguanyl_cyclase"/>
</dbReference>
<dbReference type="InterPro" id="IPR035965">
    <property type="entry name" value="PAS-like_dom_sf"/>
</dbReference>
<dbReference type="Gene3D" id="3.20.20.450">
    <property type="entry name" value="EAL domain"/>
    <property type="match status" value="1"/>
</dbReference>
<evidence type="ECO:0000259" key="6">
    <source>
        <dbReference type="PROSITE" id="PS50887"/>
    </source>
</evidence>
<reference evidence="7 8" key="1">
    <citation type="submission" date="2012-09" db="EMBL/GenBank/DDBJ databases">
        <title>Draft Genome Sequences of 6 Strains from Genus Thauera.</title>
        <authorList>
            <person name="Liu B."/>
            <person name="Shapleigh J.P."/>
            <person name="Frostegard A.H."/>
        </authorList>
    </citation>
    <scope>NUCLEOTIDE SEQUENCE [LARGE SCALE GENOMIC DNA]</scope>
    <source>
        <strain evidence="7 8">B4P</strain>
    </source>
</reference>
<evidence type="ECO:0000313" key="7">
    <source>
        <dbReference type="EMBL" id="ENO96618.1"/>
    </source>
</evidence>
<dbReference type="CDD" id="cd00130">
    <property type="entry name" value="PAS"/>
    <property type="match status" value="1"/>
</dbReference>
<feature type="domain" description="PAS" evidence="2">
    <location>
        <begin position="356"/>
        <end position="402"/>
    </location>
</feature>
<dbReference type="SUPFAM" id="SSF55785">
    <property type="entry name" value="PYP-like sensor domain (PAS domain)"/>
    <property type="match status" value="1"/>
</dbReference>